<sequence length="60" mass="7116">MKLDLMFYLILVTIGYIIGLYVSYKRILISHGPNSNKIKTIKYNHNNKCYMFKPTIKKCE</sequence>
<name>A0A6C0IV93_9ZZZZ</name>
<feature type="transmembrane region" description="Helical" evidence="1">
    <location>
        <begin position="6"/>
        <end position="24"/>
    </location>
</feature>
<reference evidence="2" key="1">
    <citation type="journal article" date="2020" name="Nature">
        <title>Giant virus diversity and host interactions through global metagenomics.</title>
        <authorList>
            <person name="Schulz F."/>
            <person name="Roux S."/>
            <person name="Paez-Espino D."/>
            <person name="Jungbluth S."/>
            <person name="Walsh D.A."/>
            <person name="Denef V.J."/>
            <person name="McMahon K.D."/>
            <person name="Konstantinidis K.T."/>
            <person name="Eloe-Fadrosh E.A."/>
            <person name="Kyrpides N.C."/>
            <person name="Woyke T."/>
        </authorList>
    </citation>
    <scope>NUCLEOTIDE SEQUENCE</scope>
    <source>
        <strain evidence="2">GVMAG-M-3300024302-11</strain>
    </source>
</reference>
<keyword evidence="1" id="KW-0472">Membrane</keyword>
<keyword evidence="1" id="KW-0812">Transmembrane</keyword>
<evidence type="ECO:0000256" key="1">
    <source>
        <dbReference type="SAM" id="Phobius"/>
    </source>
</evidence>
<keyword evidence="1" id="KW-1133">Transmembrane helix</keyword>
<organism evidence="2">
    <name type="scientific">viral metagenome</name>
    <dbReference type="NCBI Taxonomy" id="1070528"/>
    <lineage>
        <taxon>unclassified sequences</taxon>
        <taxon>metagenomes</taxon>
        <taxon>organismal metagenomes</taxon>
    </lineage>
</organism>
<proteinExistence type="predicted"/>
<evidence type="ECO:0000313" key="2">
    <source>
        <dbReference type="EMBL" id="QHT96316.1"/>
    </source>
</evidence>
<dbReference type="AlphaFoldDB" id="A0A6C0IV93"/>
<dbReference type="EMBL" id="MN740255">
    <property type="protein sequence ID" value="QHT96316.1"/>
    <property type="molecule type" value="Genomic_DNA"/>
</dbReference>
<accession>A0A6C0IV93</accession>
<protein>
    <submittedName>
        <fullName evidence="2">Uncharacterized protein</fullName>
    </submittedName>
</protein>